<keyword evidence="3" id="KW-1185">Reference proteome</keyword>
<evidence type="ECO:0000313" key="2">
    <source>
        <dbReference type="EMBL" id="VDK38879.1"/>
    </source>
</evidence>
<name>A0A0M3JPN9_ANISI</name>
<evidence type="ECO:0000313" key="3">
    <source>
        <dbReference type="Proteomes" id="UP000267096"/>
    </source>
</evidence>
<proteinExistence type="predicted"/>
<gene>
    <name evidence="2" type="ORF">ASIM_LOCUS9367</name>
</gene>
<dbReference type="Proteomes" id="UP000267096">
    <property type="component" value="Unassembled WGS sequence"/>
</dbReference>
<accession>A0A0M3JPN9</accession>
<dbReference type="AlphaFoldDB" id="A0A0M3JPN9"/>
<evidence type="ECO:0000313" key="4">
    <source>
        <dbReference type="WBParaSite" id="ASIM_0000963801-mRNA-1"/>
    </source>
</evidence>
<evidence type="ECO:0000256" key="1">
    <source>
        <dbReference type="SAM" id="MobiDB-lite"/>
    </source>
</evidence>
<dbReference type="WBParaSite" id="ASIM_0000963801-mRNA-1">
    <property type="protein sequence ID" value="ASIM_0000963801-mRNA-1"/>
    <property type="gene ID" value="ASIM_0000963801"/>
</dbReference>
<reference evidence="4" key="1">
    <citation type="submission" date="2017-02" db="UniProtKB">
        <authorList>
            <consortium name="WormBaseParasite"/>
        </authorList>
    </citation>
    <scope>IDENTIFICATION</scope>
</reference>
<organism evidence="4">
    <name type="scientific">Anisakis simplex</name>
    <name type="common">Herring worm</name>
    <dbReference type="NCBI Taxonomy" id="6269"/>
    <lineage>
        <taxon>Eukaryota</taxon>
        <taxon>Metazoa</taxon>
        <taxon>Ecdysozoa</taxon>
        <taxon>Nematoda</taxon>
        <taxon>Chromadorea</taxon>
        <taxon>Rhabditida</taxon>
        <taxon>Spirurina</taxon>
        <taxon>Ascaridomorpha</taxon>
        <taxon>Ascaridoidea</taxon>
        <taxon>Anisakidae</taxon>
        <taxon>Anisakis</taxon>
        <taxon>Anisakis simplex complex</taxon>
    </lineage>
</organism>
<sequence length="64" mass="7133">MPPFMAQTLRAHLNGQLRELPPNFAAQIRAFSQMPAPQSFGQPPPLMPPPHYAQMQRGGEPQII</sequence>
<feature type="compositionally biased region" description="Pro residues" evidence="1">
    <location>
        <begin position="42"/>
        <end position="51"/>
    </location>
</feature>
<reference evidence="2 3" key="2">
    <citation type="submission" date="2018-11" db="EMBL/GenBank/DDBJ databases">
        <authorList>
            <consortium name="Pathogen Informatics"/>
        </authorList>
    </citation>
    <scope>NUCLEOTIDE SEQUENCE [LARGE SCALE GENOMIC DNA]</scope>
</reference>
<protein>
    <submittedName>
        <fullName evidence="4">CSTF2_hinge domain-containing protein</fullName>
    </submittedName>
</protein>
<feature type="region of interest" description="Disordered" evidence="1">
    <location>
        <begin position="35"/>
        <end position="64"/>
    </location>
</feature>
<dbReference type="EMBL" id="UYRR01028339">
    <property type="protein sequence ID" value="VDK38879.1"/>
    <property type="molecule type" value="Genomic_DNA"/>
</dbReference>